<keyword evidence="3" id="KW-0963">Cytoplasm</keyword>
<feature type="modified residue" description="Phosphohistidine; by EIIA" evidence="9">
    <location>
        <position position="16"/>
    </location>
</feature>
<dbReference type="NCBIfam" id="TIGR00854">
    <property type="entry name" value="pts-sorbose"/>
    <property type="match status" value="1"/>
</dbReference>
<evidence type="ECO:0000256" key="9">
    <source>
        <dbReference type="PIRSR" id="PIRSR618455-2"/>
    </source>
</evidence>
<comment type="subcellular location">
    <subcellularLocation>
        <location evidence="1">Cytoplasm</location>
    </subcellularLocation>
</comment>
<dbReference type="RefSeq" id="WP_057822342.1">
    <property type="nucleotide sequence ID" value="NZ_AZEC01000020.1"/>
</dbReference>
<dbReference type="Gene3D" id="3.40.35.10">
    <property type="entry name" value="Phosphotransferase system, sorbose subfamily IIB component"/>
    <property type="match status" value="1"/>
</dbReference>
<feature type="active site" description="Pros-phosphohistidine intermediate; for EIIB activity" evidence="8">
    <location>
        <position position="16"/>
    </location>
</feature>
<reference evidence="11 12" key="1">
    <citation type="journal article" date="2015" name="Genome Announc.">
        <title>Expanding the biotechnology potential of lactobacilli through comparative genomics of 213 strains and associated genera.</title>
        <authorList>
            <person name="Sun Z."/>
            <person name="Harris H.M."/>
            <person name="McCann A."/>
            <person name="Guo C."/>
            <person name="Argimon S."/>
            <person name="Zhang W."/>
            <person name="Yang X."/>
            <person name="Jeffery I.B."/>
            <person name="Cooney J.C."/>
            <person name="Kagawa T.F."/>
            <person name="Liu W."/>
            <person name="Song Y."/>
            <person name="Salvetti E."/>
            <person name="Wrobel A."/>
            <person name="Rasinkangas P."/>
            <person name="Parkhill J."/>
            <person name="Rea M.C."/>
            <person name="O'Sullivan O."/>
            <person name="Ritari J."/>
            <person name="Douillard F.P."/>
            <person name="Paul Ross R."/>
            <person name="Yang R."/>
            <person name="Briner A.E."/>
            <person name="Felis G.E."/>
            <person name="de Vos W.M."/>
            <person name="Barrangou R."/>
            <person name="Klaenhammer T.R."/>
            <person name="Caufield P.W."/>
            <person name="Cui Y."/>
            <person name="Zhang H."/>
            <person name="O'Toole P.W."/>
        </authorList>
    </citation>
    <scope>NUCLEOTIDE SEQUENCE [LARGE SCALE GENOMIC DNA]</scope>
    <source>
        <strain evidence="11 12">DSM 12744</strain>
    </source>
</reference>
<dbReference type="PROSITE" id="PS51101">
    <property type="entry name" value="PTS_EIIB_TYPE_4"/>
    <property type="match status" value="1"/>
</dbReference>
<evidence type="ECO:0000256" key="6">
    <source>
        <dbReference type="ARBA" id="ARBA00022683"/>
    </source>
</evidence>
<feature type="domain" description="PTS EIIB type-4" evidence="10">
    <location>
        <begin position="1"/>
        <end position="164"/>
    </location>
</feature>
<dbReference type="GO" id="GO:0005737">
    <property type="term" value="C:cytoplasm"/>
    <property type="evidence" value="ECO:0007669"/>
    <property type="project" value="UniProtKB-SubCell"/>
</dbReference>
<dbReference type="InterPro" id="IPR018455">
    <property type="entry name" value="PTS_IIB_sorbose-sp_subgr"/>
</dbReference>
<evidence type="ECO:0000313" key="11">
    <source>
        <dbReference type="EMBL" id="KRL08754.1"/>
    </source>
</evidence>
<dbReference type="GO" id="GO:0008982">
    <property type="term" value="F:protein-N(PI)-phosphohistidine-sugar phosphotransferase activity"/>
    <property type="evidence" value="ECO:0007669"/>
    <property type="project" value="InterPro"/>
</dbReference>
<keyword evidence="7" id="KW-0418">Kinase</keyword>
<dbReference type="STRING" id="1423792.FD09_GL001521"/>
<keyword evidence="12" id="KW-1185">Reference proteome</keyword>
<keyword evidence="2" id="KW-0813">Transport</keyword>
<evidence type="ECO:0000256" key="5">
    <source>
        <dbReference type="ARBA" id="ARBA00022679"/>
    </source>
</evidence>
<evidence type="ECO:0000256" key="8">
    <source>
        <dbReference type="PIRSR" id="PIRSR618455-1"/>
    </source>
</evidence>
<evidence type="ECO:0000256" key="1">
    <source>
        <dbReference type="ARBA" id="ARBA00004496"/>
    </source>
</evidence>
<evidence type="ECO:0000256" key="4">
    <source>
        <dbReference type="ARBA" id="ARBA00022597"/>
    </source>
</evidence>
<dbReference type="Proteomes" id="UP000051330">
    <property type="component" value="Unassembled WGS sequence"/>
</dbReference>
<dbReference type="GO" id="GO:0009401">
    <property type="term" value="P:phosphoenolpyruvate-dependent sugar phosphotransferase system"/>
    <property type="evidence" value="ECO:0007669"/>
    <property type="project" value="UniProtKB-KW"/>
</dbReference>
<dbReference type="CDD" id="cd00001">
    <property type="entry name" value="PTS_IIB_man"/>
    <property type="match status" value="1"/>
</dbReference>
<evidence type="ECO:0000256" key="3">
    <source>
        <dbReference type="ARBA" id="ARBA00022490"/>
    </source>
</evidence>
<dbReference type="EMBL" id="AZEC01000020">
    <property type="protein sequence ID" value="KRL08754.1"/>
    <property type="molecule type" value="Genomic_DNA"/>
</dbReference>
<dbReference type="AlphaFoldDB" id="A0A0R1MUN6"/>
<dbReference type="InterPro" id="IPR004720">
    <property type="entry name" value="PTS_IIB_sorbose-sp"/>
</dbReference>
<evidence type="ECO:0000259" key="10">
    <source>
        <dbReference type="PROSITE" id="PS51101"/>
    </source>
</evidence>
<dbReference type="OrthoDB" id="9788818at2"/>
<name>A0A0R1MUN6_9LACO</name>
<organism evidence="11 12">
    <name type="scientific">Schleiferilactobacillus perolens DSM 12744</name>
    <dbReference type="NCBI Taxonomy" id="1423792"/>
    <lineage>
        <taxon>Bacteria</taxon>
        <taxon>Bacillati</taxon>
        <taxon>Bacillota</taxon>
        <taxon>Bacilli</taxon>
        <taxon>Lactobacillales</taxon>
        <taxon>Lactobacillaceae</taxon>
        <taxon>Schleiferilactobacillus</taxon>
    </lineage>
</organism>
<gene>
    <name evidence="11" type="ORF">FD09_GL001521</name>
</gene>
<dbReference type="PATRIC" id="fig|1423792.3.peg.1538"/>
<proteinExistence type="predicted"/>
<dbReference type="SUPFAM" id="SSF52728">
    <property type="entry name" value="PTS IIb component"/>
    <property type="match status" value="1"/>
</dbReference>
<sequence>MAANIVFTRIDNRLVHGQVGVTWTKAVNANLLLVANDEAASDPLMQKLMSTTAESSGAGIRFFTLQHTIDIISKAADRQHIFIVVKTPQDCEKLIAGGVPIKTVNVGNMHFAQGKTEITKKVYVDADDKKALLDIAHKGVDIYIQDYPGEKKTTVDDALLSKVQ</sequence>
<evidence type="ECO:0000256" key="2">
    <source>
        <dbReference type="ARBA" id="ARBA00022448"/>
    </source>
</evidence>
<protein>
    <submittedName>
        <fullName evidence="11">Phosphotransferase system, mannose fructose N-acetylgalactosamine-specific</fullName>
    </submittedName>
</protein>
<evidence type="ECO:0000256" key="7">
    <source>
        <dbReference type="ARBA" id="ARBA00022777"/>
    </source>
</evidence>
<keyword evidence="5 11" id="KW-0808">Transferase</keyword>
<accession>A0A0R1MUN6</accession>
<comment type="caution">
    <text evidence="11">The sequence shown here is derived from an EMBL/GenBank/DDBJ whole genome shotgun (WGS) entry which is preliminary data.</text>
</comment>
<dbReference type="Pfam" id="PF03830">
    <property type="entry name" value="PTSIIB_sorb"/>
    <property type="match status" value="1"/>
</dbReference>
<evidence type="ECO:0000313" key="12">
    <source>
        <dbReference type="Proteomes" id="UP000051330"/>
    </source>
</evidence>
<keyword evidence="6" id="KW-0598">Phosphotransferase system</keyword>
<dbReference type="NCBIfam" id="NF008508">
    <property type="entry name" value="PRK11425.1"/>
    <property type="match status" value="1"/>
</dbReference>
<dbReference type="InterPro" id="IPR036667">
    <property type="entry name" value="PTS_IIB_sorbose-sp_sf"/>
</dbReference>
<keyword evidence="4" id="KW-0762">Sugar transport</keyword>
<dbReference type="GO" id="GO:0016301">
    <property type="term" value="F:kinase activity"/>
    <property type="evidence" value="ECO:0007669"/>
    <property type="project" value="UniProtKB-KW"/>
</dbReference>
<dbReference type="NCBIfam" id="NF007288">
    <property type="entry name" value="PRK09756.1"/>
    <property type="match status" value="1"/>
</dbReference>